<accession>A0A3G1EVA9</accession>
<name>A0A3G1EVA9_ASF</name>
<dbReference type="KEGG" id="vg:41902223"/>
<evidence type="ECO:0000313" key="11">
    <source>
        <dbReference type="EMBL" id="QIM08944.1"/>
    </source>
</evidence>
<dbReference type="Proteomes" id="UP000503066">
    <property type="component" value="Genome"/>
</dbReference>
<dbReference type="EMBL" id="MN270969">
    <property type="protein sequence ID" value="QIM06839.1"/>
    <property type="molecule type" value="Genomic_DNA"/>
</dbReference>
<dbReference type="GeneID" id="41902223"/>
<dbReference type="Proteomes" id="UP000502933">
    <property type="component" value="Segment"/>
</dbReference>
<evidence type="ECO:0000313" key="9">
    <source>
        <dbReference type="EMBL" id="QIM08478.1"/>
    </source>
</evidence>
<evidence type="ECO:0000313" key="10">
    <source>
        <dbReference type="EMBL" id="QIM08711.1"/>
    </source>
</evidence>
<evidence type="ECO:0000313" key="3">
    <source>
        <dbReference type="EMBL" id="QIM07074.1"/>
    </source>
</evidence>
<proteinExistence type="predicted"/>
<evidence type="ECO:0000313" key="16">
    <source>
        <dbReference type="Proteomes" id="UP000500690"/>
    </source>
</evidence>
<evidence type="ECO:0000313" key="8">
    <source>
        <dbReference type="EMBL" id="QIM08245.1"/>
    </source>
</evidence>
<evidence type="ECO:0000313" key="12">
    <source>
        <dbReference type="EMBL" id="QIM09177.1"/>
    </source>
</evidence>
<dbReference type="EMBL" id="MN270971">
    <property type="protein sequence ID" value="QIM07309.1"/>
    <property type="molecule type" value="Genomic_DNA"/>
</dbReference>
<dbReference type="EMBL" id="MT932578">
    <property type="protein sequence ID" value="QPL11874.1"/>
    <property type="molecule type" value="Genomic_DNA"/>
</dbReference>
<dbReference type="EMBL" id="MN270980">
    <property type="protein sequence ID" value="QIM09410.1"/>
    <property type="molecule type" value="Genomic_DNA"/>
</dbReference>
<dbReference type="Proteomes" id="UP000501683">
    <property type="component" value="Segment"/>
</dbReference>
<dbReference type="Proteomes" id="UP000501487">
    <property type="component" value="Segment"/>
</dbReference>
<dbReference type="EMBL" id="MN270978">
    <property type="protein sequence ID" value="QIM08944.1"/>
    <property type="molecule type" value="Genomic_DNA"/>
</dbReference>
<reference evidence="1" key="1">
    <citation type="journal article" date="2016" name="Genome Announc.">
        <title>Complete genome sequence of an African swine fever virus isolate from Sardinia, Italy.</title>
        <authorList>
            <person name="Granberg F."/>
            <person name="Torresi C."/>
            <person name="Oggiano A."/>
            <person name="Malmberg M."/>
            <person name="Iscaro C."/>
            <person name="De Mia G.M."/>
            <person name="Sandor B."/>
        </authorList>
    </citation>
    <scope>NUCLEOTIDE SEQUENCE [LARGE SCALE GENOMIC DNA]</scope>
    <source>
        <strain evidence="1">47/Ss/2008</strain>
    </source>
</reference>
<dbReference type="EMBL" id="MN270972">
    <property type="protein sequence ID" value="QIM07544.1"/>
    <property type="molecule type" value="Genomic_DNA"/>
</dbReference>
<dbReference type="Proteomes" id="UP000500690">
    <property type="component" value="Segment"/>
</dbReference>
<dbReference type="EMBL" id="MN270977">
    <property type="protein sequence ID" value="QIM08711.1"/>
    <property type="molecule type" value="Genomic_DNA"/>
</dbReference>
<dbReference type="EMBL" id="MN270974">
    <property type="protein sequence ID" value="QIM08010.1"/>
    <property type="molecule type" value="Genomic_DNA"/>
</dbReference>
<dbReference type="Proteomes" id="UP000594565">
    <property type="component" value="Segment"/>
</dbReference>
<organism evidence="1">
    <name type="scientific">African swine fever virus</name>
    <name type="common">ASFV</name>
    <dbReference type="NCBI Taxonomy" id="10497"/>
    <lineage>
        <taxon>Viruses</taxon>
        <taxon>Varidnaviria</taxon>
        <taxon>Bamfordvirae</taxon>
        <taxon>Nucleocytoviricota</taxon>
        <taxon>Pokkesviricetes</taxon>
        <taxon>Asfuvirales</taxon>
        <taxon>Asfarviridae</taxon>
        <taxon>Asfivirus</taxon>
        <taxon>Asfivirus haemorrhagiae</taxon>
    </lineage>
</organism>
<evidence type="ECO:0000313" key="15">
    <source>
        <dbReference type="EMBL" id="QPL12091.1"/>
    </source>
</evidence>
<evidence type="ECO:0000313" key="7">
    <source>
        <dbReference type="EMBL" id="QIM08010.1"/>
    </source>
</evidence>
<dbReference type="Proteomes" id="UP000500898">
    <property type="component" value="Segment"/>
</dbReference>
<reference evidence="14" key="3">
    <citation type="journal article" date="2020" name="Vaccines (Basel)">
        <title>African Swine Fever Circulation among Free-Ranging Pigs in Sardinia: Data from the Eradication Program.</title>
        <authorList>
            <person name="Franzoni G."/>
            <person name="Dei Giudici S."/>
            <person name="Loi F."/>
            <person name="Sanna D."/>
            <person name="Floris M."/>
            <person name="Fiori M."/>
            <person name="Sanna M.L."/>
            <person name="Madrau P."/>
            <person name="Scarpa F."/>
            <person name="Zinellu S."/>
            <person name="Giammarioli M."/>
            <person name="Cappai S."/>
            <person name="De Mia G.M."/>
            <person name="Laddomada A."/>
            <person name="Rolesu S."/>
            <person name="Oggiano A."/>
        </authorList>
    </citation>
    <scope>NUCLEOTIDE SEQUENCE [LARGE SCALE GENOMIC DNA]</scope>
    <source>
        <strain evidence="14">103917/18</strain>
        <strain evidence="15">55234/18</strain>
    </source>
</reference>
<dbReference type="EMBL" id="MN270976">
    <property type="protein sequence ID" value="QIM08478.1"/>
    <property type="molecule type" value="Genomic_DNA"/>
</dbReference>
<dbReference type="Proteomes" id="UP000501465">
    <property type="component" value="Segment"/>
</dbReference>
<organismHost>
    <name type="scientific">Potamochoerus larvatus</name>
    <name type="common">Bushpig</name>
    <dbReference type="NCBI Taxonomy" id="273792"/>
</organismHost>
<reference evidence="16 17" key="2">
    <citation type="journal article" date="2020" name="Transbound. Emerg. Dis.">
        <title>The evolution of African swine fever virus in Sardinia (1978 to 2014) as revealed by whole genome sequencing and comparative analysis.</title>
        <authorList>
            <person name="Torresi C."/>
            <person name="Fiori M."/>
            <person name="Bertolotti L."/>
            <person name="Floris M."/>
            <person name="Colitti B."/>
            <person name="Giammarioli M."/>
            <person name="Dei Giudici S."/>
            <person name="Oggiano A."/>
            <person name="Malmberg M."/>
            <person name="De Mia G.M."/>
            <person name="Belak S."/>
            <person name="Granberg F."/>
        </authorList>
    </citation>
    <scope>NUCLEOTIDE SEQUENCE [LARGE SCALE GENOMIC DNA]</scope>
    <source>
        <strain evidence="4">139/Nu/1981</strain>
        <strain evidence="5">140/Or/1985</strain>
        <strain evidence="7">141/Nu/1990</strain>
        <strain evidence="8">142/Nu/1995</strain>
        <strain evidence="13">22653/Ca/2014</strain>
        <strain evidence="10">26/Ss/2004</strain>
        <strain evidence="2">56/Ca/1978</strain>
        <strain evidence="3">57/Ca/1979</strain>
        <strain evidence="9">60/Nu/1997</strain>
        <strain evidence="11">72407/Ss/2005</strain>
        <strain evidence="6">85/Ca/1985</strain>
        <strain evidence="12">97/Ot/2012</strain>
    </source>
</reference>
<dbReference type="EMBL" id="MN270970">
    <property type="protein sequence ID" value="QIM07074.1"/>
    <property type="molecule type" value="Genomic_DNA"/>
</dbReference>
<evidence type="ECO:0000313" key="1">
    <source>
        <dbReference type="EMBL" id="AOO54502.1"/>
    </source>
</evidence>
<sequence>MLWVNCEYREVDVVGLGMGSKSSKPAAKLGIIVSEFSSYSREPIEVRSLESSFKYWIGELKSAITITIPFFFTFN</sequence>
<evidence type="ECO:0000313" key="6">
    <source>
        <dbReference type="EMBL" id="QIM07777.1"/>
    </source>
</evidence>
<dbReference type="EMBL" id="MN270973">
    <property type="protein sequence ID" value="QIM07777.1"/>
    <property type="molecule type" value="Genomic_DNA"/>
</dbReference>
<dbReference type="Proteomes" id="UP000266411">
    <property type="component" value="Segment"/>
</dbReference>
<organismHost>
    <name type="scientific">Phacochoerus africanus</name>
    <name type="common">Warthog</name>
    <dbReference type="NCBI Taxonomy" id="41426"/>
</organismHost>
<dbReference type="EMBL" id="MN270979">
    <property type="protein sequence ID" value="QIM09177.1"/>
    <property type="molecule type" value="Genomic_DNA"/>
</dbReference>
<evidence type="ECO:0000313" key="4">
    <source>
        <dbReference type="EMBL" id="QIM07309.1"/>
    </source>
</evidence>
<organismHost>
    <name type="scientific">Sus scrofa</name>
    <name type="common">Pig</name>
    <dbReference type="NCBI Taxonomy" id="9823"/>
</organismHost>
<evidence type="ECO:0000313" key="14">
    <source>
        <dbReference type="EMBL" id="QPL11874.1"/>
    </source>
</evidence>
<gene>
    <name evidence="1" type="primary">URF60</name>
    <name evidence="2" type="synonym">URF060</name>
    <name evidence="1" type="ORF">AFSV47Ss_0197</name>
</gene>
<dbReference type="Proteomes" id="UP000501235">
    <property type="component" value="Segment"/>
</dbReference>
<dbReference type="RefSeq" id="YP_009703415.1">
    <property type="nucleotide sequence ID" value="NC_044955.1"/>
</dbReference>
<evidence type="ECO:0000313" key="5">
    <source>
        <dbReference type="EMBL" id="QIM07544.1"/>
    </source>
</evidence>
<evidence type="ECO:0000313" key="13">
    <source>
        <dbReference type="EMBL" id="QIM09410.1"/>
    </source>
</evidence>
<dbReference type="Proteomes" id="UP000502885">
    <property type="component" value="Segment"/>
</dbReference>
<dbReference type="Proteomes" id="UP000502695">
    <property type="component" value="Segment"/>
</dbReference>
<protein>
    <submittedName>
        <fullName evidence="1">Uncharacterized protein</fullName>
    </submittedName>
</protein>
<evidence type="ECO:0000313" key="17">
    <source>
        <dbReference type="Proteomes" id="UP000500898"/>
    </source>
</evidence>
<dbReference type="EMBL" id="MT932579">
    <property type="protein sequence ID" value="QPL12091.1"/>
    <property type="molecule type" value="Genomic_DNA"/>
</dbReference>
<organismHost>
    <name type="scientific">Ornithodoros</name>
    <name type="common">relapsing fever ticks</name>
    <dbReference type="NCBI Taxonomy" id="6937"/>
</organismHost>
<evidence type="ECO:0000313" key="2">
    <source>
        <dbReference type="EMBL" id="QIM06839.1"/>
    </source>
</evidence>
<dbReference type="Proteomes" id="UP000503294">
    <property type="component" value="Segment"/>
</dbReference>
<dbReference type="EMBL" id="KX354450">
    <property type="protein sequence ID" value="AOO54502.1"/>
    <property type="molecule type" value="Genomic_DNA"/>
</dbReference>
<organismHost>
    <name type="scientific">Phacochoerus aethiopicus</name>
    <name type="common">Warthog</name>
    <dbReference type="NCBI Taxonomy" id="85517"/>
</organismHost>
<dbReference type="Proteomes" id="UP000501990">
    <property type="component" value="Segment"/>
</dbReference>
<dbReference type="EMBL" id="MN270975">
    <property type="protein sequence ID" value="QIM08245.1"/>
    <property type="molecule type" value="Genomic_DNA"/>
</dbReference>
<organismHost>
    <name type="scientific">Ornithodoros moubata</name>
    <name type="common">Soft tick</name>
    <name type="synonym">Argasid tick</name>
    <dbReference type="NCBI Taxonomy" id="6938"/>
</organismHost>
<dbReference type="Proteomes" id="UP000594644">
    <property type="component" value="Segment"/>
</dbReference>